<feature type="region of interest" description="Disordered" evidence="1">
    <location>
        <begin position="647"/>
        <end position="667"/>
    </location>
</feature>
<keyword evidence="2" id="KW-0732">Signal</keyword>
<proteinExistence type="predicted"/>
<dbReference type="RefSeq" id="WP_177226156.1">
    <property type="nucleotide sequence ID" value="NZ_FODD01000099.1"/>
</dbReference>
<feature type="non-terminal residue" evidence="4">
    <location>
        <position position="667"/>
    </location>
</feature>
<accession>A0A1H8V1W6</accession>
<dbReference type="InterPro" id="IPR007921">
    <property type="entry name" value="CHAP_dom"/>
</dbReference>
<sequence>MFTPLKPLKKSALAVAVAAAAASGLSVLPAHAQTPAGARARHQMAVTLDHVAVQVSGPDVPVGVTPYVADPGNSVQVASMSSTKPYSYLSVMAVPFGETLPQSIYAFPESKAGDTAAWTRALHGTPNGPVATIFGQKVRGTIVRSHGNLTGKRGSRTDIRAIEWVVDQGGRTWVVNLQHDQSVLPAGFGTGLTVSSGNSAAHTSVDVKRLSATAPASLVRTPMMQSNDVPLGGDLGLPSWWNSTCDGNGSPLGSSGTFMGLQVCGGGTDKNDLVPGKQQLEWQCADLSDRYLVQRYGLNGPGGNGNQEAANWYNAYPGKFQLHSNGDHAAPVAGDVISFAVGAAANGHTGVVYSSSVDSSGNGMVYFVDQNWTGDNGYNKASVSNWNVEERTGEGGTVQWLHDPNSATPPVASVSGPGAGSVVRGAVTLSASASDSVGTVDQVQFLVDGTAVGTATSAPYHVTWNTLTVPPGAHTITVRAHNTAGQWGAVSSPQPVTVSPSSAISNAVVEPNGTTDVFTRAASTGHLVNTYRDGTGWHVSDLTAGTLGTPALTGRAAAVVQPNDNVDVLTVNTTGGHLTNTWRDSTGWHVTDLTSSLGTPAATGSPTAIVQPNGNTDILTINTTSGHLTNTWSDSTGWHVTDLTTSLGTPAATGTPTAITEPNGNVD</sequence>
<evidence type="ECO:0000313" key="4">
    <source>
        <dbReference type="EMBL" id="SEP09386.1"/>
    </source>
</evidence>
<dbReference type="InterPro" id="IPR038765">
    <property type="entry name" value="Papain-like_cys_pep_sf"/>
</dbReference>
<dbReference type="PROSITE" id="PS50911">
    <property type="entry name" value="CHAP"/>
    <property type="match status" value="1"/>
</dbReference>
<organism evidence="4 5">
    <name type="scientific">Actinacidiphila rubida</name>
    <dbReference type="NCBI Taxonomy" id="310780"/>
    <lineage>
        <taxon>Bacteria</taxon>
        <taxon>Bacillati</taxon>
        <taxon>Actinomycetota</taxon>
        <taxon>Actinomycetes</taxon>
        <taxon>Kitasatosporales</taxon>
        <taxon>Streptomycetaceae</taxon>
        <taxon>Actinacidiphila</taxon>
    </lineage>
</organism>
<dbReference type="InterPro" id="IPR013783">
    <property type="entry name" value="Ig-like_fold"/>
</dbReference>
<feature type="domain" description="Peptidase C51" evidence="3">
    <location>
        <begin position="259"/>
        <end position="402"/>
    </location>
</feature>
<dbReference type="Gene3D" id="3.90.1720.10">
    <property type="entry name" value="endopeptidase domain like (from Nostoc punctiforme)"/>
    <property type="match status" value="1"/>
</dbReference>
<dbReference type="Gene3D" id="2.60.40.10">
    <property type="entry name" value="Immunoglobulins"/>
    <property type="match status" value="1"/>
</dbReference>
<name>A0A1H8V1W6_9ACTN</name>
<evidence type="ECO:0000313" key="5">
    <source>
        <dbReference type="Proteomes" id="UP000181951"/>
    </source>
</evidence>
<protein>
    <recommendedName>
        <fullName evidence="3">Peptidase C51 domain-containing protein</fullName>
    </recommendedName>
</protein>
<feature type="chain" id="PRO_5010213045" description="Peptidase C51 domain-containing protein" evidence="2">
    <location>
        <begin position="33"/>
        <end position="667"/>
    </location>
</feature>
<feature type="signal peptide" evidence="2">
    <location>
        <begin position="1"/>
        <end position="32"/>
    </location>
</feature>
<keyword evidence="5" id="KW-1185">Reference proteome</keyword>
<evidence type="ECO:0000259" key="3">
    <source>
        <dbReference type="PROSITE" id="PS50911"/>
    </source>
</evidence>
<dbReference type="EMBL" id="FODD01000099">
    <property type="protein sequence ID" value="SEP09386.1"/>
    <property type="molecule type" value="Genomic_DNA"/>
</dbReference>
<dbReference type="STRING" id="310780.SAMN05216267_10995"/>
<feature type="compositionally biased region" description="Low complexity" evidence="1">
    <location>
        <begin position="647"/>
        <end position="660"/>
    </location>
</feature>
<dbReference type="Proteomes" id="UP000181951">
    <property type="component" value="Unassembled WGS sequence"/>
</dbReference>
<evidence type="ECO:0000256" key="1">
    <source>
        <dbReference type="SAM" id="MobiDB-lite"/>
    </source>
</evidence>
<dbReference type="GO" id="GO:0005975">
    <property type="term" value="P:carbohydrate metabolic process"/>
    <property type="evidence" value="ECO:0007669"/>
    <property type="project" value="UniProtKB-ARBA"/>
</dbReference>
<dbReference type="SUPFAM" id="SSF54001">
    <property type="entry name" value="Cysteine proteinases"/>
    <property type="match status" value="1"/>
</dbReference>
<dbReference type="SUPFAM" id="SSF89372">
    <property type="entry name" value="Fucose-specific lectin"/>
    <property type="match status" value="1"/>
</dbReference>
<evidence type="ECO:0000256" key="2">
    <source>
        <dbReference type="SAM" id="SignalP"/>
    </source>
</evidence>
<dbReference type="Pfam" id="PF17957">
    <property type="entry name" value="Big_7"/>
    <property type="match status" value="1"/>
</dbReference>
<dbReference type="AlphaFoldDB" id="A0A1H8V1W6"/>
<reference evidence="4 5" key="1">
    <citation type="submission" date="2016-10" db="EMBL/GenBank/DDBJ databases">
        <authorList>
            <person name="de Groot N.N."/>
        </authorList>
    </citation>
    <scope>NUCLEOTIDE SEQUENCE [LARGE SCALE GENOMIC DNA]</scope>
    <source>
        <strain evidence="4 5">CGMCC 4.2026</strain>
    </source>
</reference>
<gene>
    <name evidence="4" type="ORF">SAMN05216267_10995</name>
</gene>